<dbReference type="GO" id="GO:0032259">
    <property type="term" value="P:methylation"/>
    <property type="evidence" value="ECO:0007669"/>
    <property type="project" value="UniProtKB-KW"/>
</dbReference>
<name>A0A484HJU0_9BACT</name>
<reference evidence="1" key="1">
    <citation type="submission" date="2019-01" db="EMBL/GenBank/DDBJ databases">
        <authorList>
            <consortium name="Genoscope - CEA"/>
            <person name="William W."/>
        </authorList>
    </citation>
    <scope>NUCLEOTIDE SEQUENCE</scope>
    <source>
        <strain evidence="1">CR-1</strain>
    </source>
</reference>
<dbReference type="PANTHER" id="PTHR43861">
    <property type="entry name" value="TRANS-ACONITATE 2-METHYLTRANSFERASE-RELATED"/>
    <property type="match status" value="1"/>
</dbReference>
<keyword evidence="1" id="KW-0808">Transferase</keyword>
<dbReference type="Pfam" id="PF13489">
    <property type="entry name" value="Methyltransf_23"/>
    <property type="match status" value="1"/>
</dbReference>
<protein>
    <submittedName>
        <fullName evidence="1">Methyltransferase</fullName>
    </submittedName>
</protein>
<dbReference type="Gene3D" id="3.40.50.150">
    <property type="entry name" value="Vaccinia Virus protein VP39"/>
    <property type="match status" value="1"/>
</dbReference>
<sequence length="289" mass="33508">MALNKICFLCGNNTFVVRSGSVRDNDKLKVLECSDCGLVFLSSFDHITEKFYDNSKMHDGDLLEIDVWLKETEWDDERRFQFLKSLLPNKKVLDFGCGPAGFMLKARKLTKFIRGVELEKRLRNHYDKNRLYVVHNLSELPKDESYDLITMFHTLEHIPDPKNILTQLKPLLSKNGQIVVEVPNANDALLTLYNSKAFSDFTYWSCHLFLFTTSTLGKLLKHSGFKINYIKQTQRYSLANHVFWLSNKKPGGHQKWHFLDSPQLHSQYEKMLCSIGKCDTIIGSFSVKQ</sequence>
<gene>
    <name evidence="1" type="ORF">EPICR_40077</name>
</gene>
<organism evidence="1">
    <name type="scientific">uncultured Desulfobacteraceae bacterium</name>
    <dbReference type="NCBI Taxonomy" id="218296"/>
    <lineage>
        <taxon>Bacteria</taxon>
        <taxon>Pseudomonadati</taxon>
        <taxon>Thermodesulfobacteriota</taxon>
        <taxon>Desulfobacteria</taxon>
        <taxon>Desulfobacterales</taxon>
        <taxon>Desulfobacteraceae</taxon>
        <taxon>environmental samples</taxon>
    </lineage>
</organism>
<dbReference type="SUPFAM" id="SSF53335">
    <property type="entry name" value="S-adenosyl-L-methionine-dependent methyltransferases"/>
    <property type="match status" value="1"/>
</dbReference>
<accession>A0A484HJU0</accession>
<dbReference type="GO" id="GO:0008168">
    <property type="term" value="F:methyltransferase activity"/>
    <property type="evidence" value="ECO:0007669"/>
    <property type="project" value="UniProtKB-KW"/>
</dbReference>
<keyword evidence="1" id="KW-0489">Methyltransferase</keyword>
<dbReference type="AlphaFoldDB" id="A0A484HJU0"/>
<dbReference type="InterPro" id="IPR029063">
    <property type="entry name" value="SAM-dependent_MTases_sf"/>
</dbReference>
<dbReference type="CDD" id="cd02440">
    <property type="entry name" value="AdoMet_MTases"/>
    <property type="match status" value="1"/>
</dbReference>
<proteinExistence type="predicted"/>
<evidence type="ECO:0000313" key="1">
    <source>
        <dbReference type="EMBL" id="VEN74498.1"/>
    </source>
</evidence>
<dbReference type="EMBL" id="CAACVI010000034">
    <property type="protein sequence ID" value="VEN74498.1"/>
    <property type="molecule type" value="Genomic_DNA"/>
</dbReference>